<proteinExistence type="evidence at transcript level"/>
<protein>
    <submittedName>
        <fullName evidence="7">Putative conserved plasma membrane protein</fullName>
    </submittedName>
</protein>
<dbReference type="EMBL" id="GBBM01006142">
    <property type="protein sequence ID" value="JAC29276.1"/>
    <property type="molecule type" value="mRNA"/>
</dbReference>
<comment type="subcellular location">
    <subcellularLocation>
        <location evidence="1">Membrane</location>
    </subcellularLocation>
</comment>
<feature type="transmembrane region" description="Helical" evidence="6">
    <location>
        <begin position="55"/>
        <end position="74"/>
    </location>
</feature>
<keyword evidence="3 6" id="KW-0812">Transmembrane</keyword>
<keyword evidence="5 6" id="KW-0472">Membrane</keyword>
<reference evidence="7" key="1">
    <citation type="submission" date="2014-03" db="EMBL/GenBank/DDBJ databases">
        <title>The sialotranscriptome of Amblyomma triste, Amblyomma parvum and Amblyomma cajennense ticks, uncovered by 454-based RNA-seq.</title>
        <authorList>
            <person name="Garcia G.R."/>
            <person name="Gardinassi L.G."/>
            <person name="Ribeiro J.M."/>
            <person name="Anatriello E."/>
            <person name="Ferreira B.R."/>
            <person name="Moreira H.N."/>
            <person name="Mafra C."/>
            <person name="Olegario M.M."/>
            <person name="Szabo P.J."/>
            <person name="Miranda-Santos I.K."/>
            <person name="Maruyama S.R."/>
        </authorList>
    </citation>
    <scope>NUCLEOTIDE SEQUENCE</scope>
    <source>
        <strain evidence="7">Mato Grasso do Sul</strain>
        <tissue evidence="7">Salivary glands</tissue>
    </source>
</reference>
<dbReference type="GO" id="GO:0031966">
    <property type="term" value="C:mitochondrial membrane"/>
    <property type="evidence" value="ECO:0007669"/>
    <property type="project" value="TreeGrafter"/>
</dbReference>
<organism evidence="7">
    <name type="scientific">Amblyomma triste</name>
    <name type="common">Neotropical tick</name>
    <dbReference type="NCBI Taxonomy" id="251400"/>
    <lineage>
        <taxon>Eukaryota</taxon>
        <taxon>Metazoa</taxon>
        <taxon>Ecdysozoa</taxon>
        <taxon>Arthropoda</taxon>
        <taxon>Chelicerata</taxon>
        <taxon>Arachnida</taxon>
        <taxon>Acari</taxon>
        <taxon>Parasitiformes</taxon>
        <taxon>Ixodida</taxon>
        <taxon>Ixodoidea</taxon>
        <taxon>Ixodidae</taxon>
        <taxon>Amblyomminae</taxon>
        <taxon>Amblyomma</taxon>
    </lineage>
</organism>
<dbReference type="InterPro" id="IPR005349">
    <property type="entry name" value="TMEM14"/>
</dbReference>
<accession>A0A023G4W2</accession>
<name>A0A023G4W2_AMBTT</name>
<evidence type="ECO:0000256" key="3">
    <source>
        <dbReference type="ARBA" id="ARBA00022692"/>
    </source>
</evidence>
<evidence type="ECO:0000313" key="7">
    <source>
        <dbReference type="EMBL" id="JAC29276.1"/>
    </source>
</evidence>
<evidence type="ECO:0000256" key="6">
    <source>
        <dbReference type="SAM" id="Phobius"/>
    </source>
</evidence>
<sequence>MQTDVWAFGYGFTVALGGVIGFVKAGSIVSLTAGLVFGALALVGAYQTSQDPHNYYLSLAVSGLLAGLMGYRFVKSSKMMPAGLVAILSIAMCCRILCRAFSPTTTASPAAAAAAGKQ</sequence>
<evidence type="ECO:0000256" key="5">
    <source>
        <dbReference type="ARBA" id="ARBA00023136"/>
    </source>
</evidence>
<evidence type="ECO:0000256" key="2">
    <source>
        <dbReference type="ARBA" id="ARBA00007590"/>
    </source>
</evidence>
<feature type="transmembrane region" description="Helical" evidence="6">
    <location>
        <begin position="28"/>
        <end position="49"/>
    </location>
</feature>
<dbReference type="InterPro" id="IPR044890">
    <property type="entry name" value="TMEM14_sf"/>
</dbReference>
<evidence type="ECO:0000256" key="4">
    <source>
        <dbReference type="ARBA" id="ARBA00022989"/>
    </source>
</evidence>
<dbReference type="GO" id="GO:0070453">
    <property type="term" value="P:regulation of heme biosynthetic process"/>
    <property type="evidence" value="ECO:0007669"/>
    <property type="project" value="TreeGrafter"/>
</dbReference>
<dbReference type="AlphaFoldDB" id="A0A023G4W2"/>
<dbReference type="Gene3D" id="1.10.10.1740">
    <property type="entry name" value="Transmembrane protein 14-like"/>
    <property type="match status" value="1"/>
</dbReference>
<dbReference type="PANTHER" id="PTHR12668">
    <property type="entry name" value="TRANSMEMBRANE PROTEIN 14, 15"/>
    <property type="match status" value="1"/>
</dbReference>
<evidence type="ECO:0000256" key="1">
    <source>
        <dbReference type="ARBA" id="ARBA00004370"/>
    </source>
</evidence>
<dbReference type="PANTHER" id="PTHR12668:SF43">
    <property type="entry name" value="TRANSMEMBRANE PROTEIN 14 HOMOLOG"/>
    <property type="match status" value="1"/>
</dbReference>
<feature type="transmembrane region" description="Helical" evidence="6">
    <location>
        <begin position="6"/>
        <end position="23"/>
    </location>
</feature>
<keyword evidence="4 6" id="KW-1133">Transmembrane helix</keyword>
<comment type="similarity">
    <text evidence="2">Belongs to the TMEM14 family.</text>
</comment>
<feature type="transmembrane region" description="Helical" evidence="6">
    <location>
        <begin position="81"/>
        <end position="102"/>
    </location>
</feature>
<dbReference type="Pfam" id="PF03647">
    <property type="entry name" value="Tmemb_14"/>
    <property type="match status" value="1"/>
</dbReference>